<dbReference type="Gene3D" id="1.10.1200.80">
    <property type="entry name" value="Putative flavin oxidoreducatase, domain 2"/>
    <property type="match status" value="1"/>
</dbReference>
<evidence type="ECO:0000256" key="10">
    <source>
        <dbReference type="ARBA" id="ARBA00048205"/>
    </source>
</evidence>
<proteinExistence type="inferred from homology"/>
<feature type="binding site" evidence="14">
    <location>
        <position position="162"/>
    </location>
    <ligand>
        <name>FMN</name>
        <dbReference type="ChEBI" id="CHEBI:58210"/>
    </ligand>
</feature>
<evidence type="ECO:0000313" key="16">
    <source>
        <dbReference type="EMBL" id="MBB6428684.1"/>
    </source>
</evidence>
<comment type="similarity">
    <text evidence="12">Belongs to the dus family.</text>
</comment>
<dbReference type="InterPro" id="IPR024036">
    <property type="entry name" value="tRNA-dHydroUridine_Synthase_C"/>
</dbReference>
<accession>A0A7X0LJE5</accession>
<evidence type="ECO:0000313" key="17">
    <source>
        <dbReference type="Proteomes" id="UP000541810"/>
    </source>
</evidence>
<dbReference type="InterPro" id="IPR001269">
    <property type="entry name" value="DUS_fam"/>
</dbReference>
<keyword evidence="9 12" id="KW-0560">Oxidoreductase</keyword>
<comment type="catalytic activity">
    <reaction evidence="10">
        <text>a 5,6-dihydrouridine in tRNA + NADP(+) = a uridine in tRNA + NADPH + H(+)</text>
        <dbReference type="Rhea" id="RHEA:23624"/>
        <dbReference type="Rhea" id="RHEA-COMP:13339"/>
        <dbReference type="Rhea" id="RHEA-COMP:13887"/>
        <dbReference type="ChEBI" id="CHEBI:15378"/>
        <dbReference type="ChEBI" id="CHEBI:57783"/>
        <dbReference type="ChEBI" id="CHEBI:58349"/>
        <dbReference type="ChEBI" id="CHEBI:65315"/>
        <dbReference type="ChEBI" id="CHEBI:74443"/>
    </reaction>
</comment>
<keyword evidence="7" id="KW-0521">NADP</keyword>
<name>A0A7X0LJE5_9BACT</name>
<dbReference type="Pfam" id="PF01207">
    <property type="entry name" value="Dus"/>
    <property type="match status" value="1"/>
</dbReference>
<dbReference type="EC" id="1.3.1.-" evidence="12"/>
<dbReference type="RefSeq" id="WP_184676042.1">
    <property type="nucleotide sequence ID" value="NZ_JACHGY010000001.1"/>
</dbReference>
<evidence type="ECO:0000256" key="6">
    <source>
        <dbReference type="ARBA" id="ARBA00022694"/>
    </source>
</evidence>
<reference evidence="16 17" key="1">
    <citation type="submission" date="2020-08" db="EMBL/GenBank/DDBJ databases">
        <title>Genomic Encyclopedia of Type Strains, Phase IV (KMG-IV): sequencing the most valuable type-strain genomes for metagenomic binning, comparative biology and taxonomic classification.</title>
        <authorList>
            <person name="Goeker M."/>
        </authorList>
    </citation>
    <scope>NUCLEOTIDE SEQUENCE [LARGE SCALE GENOMIC DNA]</scope>
    <source>
        <strain evidence="16 17">DSM 103725</strain>
    </source>
</reference>
<dbReference type="PIRSF" id="PIRSF006621">
    <property type="entry name" value="Dus"/>
    <property type="match status" value="1"/>
</dbReference>
<dbReference type="InterPro" id="IPR018517">
    <property type="entry name" value="tRNA_hU_synthase_CS"/>
</dbReference>
<evidence type="ECO:0000256" key="3">
    <source>
        <dbReference type="ARBA" id="ARBA00022555"/>
    </source>
</evidence>
<feature type="binding site" evidence="14">
    <location>
        <position position="192"/>
    </location>
    <ligand>
        <name>FMN</name>
        <dbReference type="ChEBI" id="CHEBI:58210"/>
    </ligand>
</feature>
<evidence type="ECO:0000256" key="9">
    <source>
        <dbReference type="ARBA" id="ARBA00023002"/>
    </source>
</evidence>
<dbReference type="CDD" id="cd02801">
    <property type="entry name" value="DUS_like_FMN"/>
    <property type="match status" value="1"/>
</dbReference>
<evidence type="ECO:0000256" key="2">
    <source>
        <dbReference type="ARBA" id="ARBA00002790"/>
    </source>
</evidence>
<comment type="catalytic activity">
    <reaction evidence="11">
        <text>a 5,6-dihydrouridine in tRNA + NAD(+) = a uridine in tRNA + NADH + H(+)</text>
        <dbReference type="Rhea" id="RHEA:54452"/>
        <dbReference type="Rhea" id="RHEA-COMP:13339"/>
        <dbReference type="Rhea" id="RHEA-COMP:13887"/>
        <dbReference type="ChEBI" id="CHEBI:15378"/>
        <dbReference type="ChEBI" id="CHEBI:57540"/>
        <dbReference type="ChEBI" id="CHEBI:57945"/>
        <dbReference type="ChEBI" id="CHEBI:65315"/>
        <dbReference type="ChEBI" id="CHEBI:74443"/>
    </reaction>
</comment>
<comment type="cofactor">
    <cofactor evidence="1 12 14">
        <name>FMN</name>
        <dbReference type="ChEBI" id="CHEBI:58210"/>
    </cofactor>
</comment>
<feature type="active site" description="Proton donor" evidence="13">
    <location>
        <position position="123"/>
    </location>
</feature>
<dbReference type="GO" id="GO:0017150">
    <property type="term" value="F:tRNA dihydrouridine synthase activity"/>
    <property type="evidence" value="ECO:0007669"/>
    <property type="project" value="InterPro"/>
</dbReference>
<organism evidence="16 17">
    <name type="scientific">Algisphaera agarilytica</name>
    <dbReference type="NCBI Taxonomy" id="1385975"/>
    <lineage>
        <taxon>Bacteria</taxon>
        <taxon>Pseudomonadati</taxon>
        <taxon>Planctomycetota</taxon>
        <taxon>Phycisphaerae</taxon>
        <taxon>Phycisphaerales</taxon>
        <taxon>Phycisphaeraceae</taxon>
        <taxon>Algisphaera</taxon>
    </lineage>
</organism>
<keyword evidence="14" id="KW-0547">Nucleotide-binding</keyword>
<keyword evidence="4 12" id="KW-0285">Flavoprotein</keyword>
<keyword evidence="17" id="KW-1185">Reference proteome</keyword>
<comment type="function">
    <text evidence="2 12">Catalyzes the synthesis of 5,6-dihydrouridine (D), a modified base found in the D-loop of most tRNAs, via the reduction of the C5-C6 double bond in target uridines.</text>
</comment>
<evidence type="ECO:0000256" key="1">
    <source>
        <dbReference type="ARBA" id="ARBA00001917"/>
    </source>
</evidence>
<dbReference type="InterPro" id="IPR035587">
    <property type="entry name" value="DUS-like_FMN-bd"/>
</dbReference>
<evidence type="ECO:0000256" key="8">
    <source>
        <dbReference type="ARBA" id="ARBA00022884"/>
    </source>
</evidence>
<keyword evidence="3" id="KW-0820">tRNA-binding</keyword>
<evidence type="ECO:0000256" key="13">
    <source>
        <dbReference type="PIRSR" id="PIRSR006621-1"/>
    </source>
</evidence>
<feature type="domain" description="DUS-like FMN-binding" evidence="15">
    <location>
        <begin position="15"/>
        <end position="337"/>
    </location>
</feature>
<evidence type="ECO:0000256" key="14">
    <source>
        <dbReference type="PIRSR" id="PIRSR006621-2"/>
    </source>
</evidence>
<evidence type="ECO:0000259" key="15">
    <source>
        <dbReference type="Pfam" id="PF01207"/>
    </source>
</evidence>
<evidence type="ECO:0000256" key="5">
    <source>
        <dbReference type="ARBA" id="ARBA00022643"/>
    </source>
</evidence>
<feature type="binding site" evidence="14">
    <location>
        <begin position="252"/>
        <end position="253"/>
    </location>
    <ligand>
        <name>FMN</name>
        <dbReference type="ChEBI" id="CHEBI:58210"/>
    </ligand>
</feature>
<dbReference type="Gene3D" id="3.20.20.70">
    <property type="entry name" value="Aldolase class I"/>
    <property type="match status" value="1"/>
</dbReference>
<dbReference type="PROSITE" id="PS01136">
    <property type="entry name" value="UPF0034"/>
    <property type="match status" value="1"/>
</dbReference>
<comment type="caution">
    <text evidence="16">The sequence shown here is derived from an EMBL/GenBank/DDBJ whole genome shotgun (WGS) entry which is preliminary data.</text>
</comment>
<dbReference type="AlphaFoldDB" id="A0A7X0LJE5"/>
<dbReference type="PANTHER" id="PTHR45846:SF1">
    <property type="entry name" value="TRNA-DIHYDROURIDINE(47) SYNTHASE [NAD(P)(+)]-LIKE"/>
    <property type="match status" value="1"/>
</dbReference>
<keyword evidence="6 12" id="KW-0819">tRNA processing</keyword>
<dbReference type="EMBL" id="JACHGY010000001">
    <property type="protein sequence ID" value="MBB6428684.1"/>
    <property type="molecule type" value="Genomic_DNA"/>
</dbReference>
<dbReference type="Proteomes" id="UP000541810">
    <property type="component" value="Unassembled WGS sequence"/>
</dbReference>
<feature type="binding site" evidence="14">
    <location>
        <position position="93"/>
    </location>
    <ligand>
        <name>FMN</name>
        <dbReference type="ChEBI" id="CHEBI:58210"/>
    </ligand>
</feature>
<gene>
    <name evidence="16" type="ORF">HNQ40_000490</name>
</gene>
<keyword evidence="8" id="KW-0694">RNA-binding</keyword>
<dbReference type="GO" id="GO:0000049">
    <property type="term" value="F:tRNA binding"/>
    <property type="evidence" value="ECO:0007669"/>
    <property type="project" value="UniProtKB-KW"/>
</dbReference>
<dbReference type="GO" id="GO:0050660">
    <property type="term" value="F:flavin adenine dinucleotide binding"/>
    <property type="evidence" value="ECO:0007669"/>
    <property type="project" value="InterPro"/>
</dbReference>
<evidence type="ECO:0000256" key="12">
    <source>
        <dbReference type="PIRNR" id="PIRNR006621"/>
    </source>
</evidence>
<keyword evidence="5 12" id="KW-0288">FMN</keyword>
<evidence type="ECO:0000256" key="11">
    <source>
        <dbReference type="ARBA" id="ARBA00048802"/>
    </source>
</evidence>
<evidence type="ECO:0000256" key="4">
    <source>
        <dbReference type="ARBA" id="ARBA00022630"/>
    </source>
</evidence>
<evidence type="ECO:0000256" key="7">
    <source>
        <dbReference type="ARBA" id="ARBA00022857"/>
    </source>
</evidence>
<dbReference type="SUPFAM" id="SSF51395">
    <property type="entry name" value="FMN-linked oxidoreductases"/>
    <property type="match status" value="1"/>
</dbReference>
<protein>
    <recommendedName>
        <fullName evidence="12">tRNA-dihydrouridine synthase</fullName>
        <ecNumber evidence="12">1.3.1.-</ecNumber>
    </recommendedName>
</protein>
<sequence length="356" mass="38564">MLRVGNVQLKTNLLLAPVAGYFDLAYRLVARSVPGVACEPEHLGGSLDVGDGTYGALGLACTELLCPHSVLRETDKAMWRAATSPDDDPVCMQLYGCDLDILAEAARWAEGRGATVIDINMGCPVDKVTKKHGGSKLLCDPGHAVAVAKTVVEAVSVPVTAKIRLGWDDTCIVADSLPAKMCDVGIQMITVHGRTTAMKFKPSVRLDGITMTVEGVKKHHPDIPVIGNGDITTAADAEHMINVTGCDGVMVARGAMGQPWLFRDIAYRLATGRDPAPLPRVDRAQLVLDHFENLVKYRDEAVALRTIKTRISKYSAHLQPWPGLRRDVQPIHDAEQFREFWAAGMEKLAEPDLAVS</sequence>
<dbReference type="InterPro" id="IPR013785">
    <property type="entry name" value="Aldolase_TIM"/>
</dbReference>
<dbReference type="PANTHER" id="PTHR45846">
    <property type="entry name" value="TRNA-DIHYDROURIDINE(47) SYNTHASE [NAD(P)(+)]-LIKE"/>
    <property type="match status" value="1"/>
</dbReference>